<keyword evidence="4" id="KW-0238">DNA-binding</keyword>
<organism evidence="9 10">
    <name type="scientific">Amborella trichopoda</name>
    <dbReference type="NCBI Taxonomy" id="13333"/>
    <lineage>
        <taxon>Eukaryota</taxon>
        <taxon>Viridiplantae</taxon>
        <taxon>Streptophyta</taxon>
        <taxon>Embryophyta</taxon>
        <taxon>Tracheophyta</taxon>
        <taxon>Spermatophyta</taxon>
        <taxon>Magnoliopsida</taxon>
        <taxon>Amborellales</taxon>
        <taxon>Amborellaceae</taxon>
        <taxon>Amborella</taxon>
    </lineage>
</organism>
<dbReference type="Gramene" id="ERN10948">
    <property type="protein sequence ID" value="ERN10948"/>
    <property type="gene ID" value="AMTR_s00158p00056990"/>
</dbReference>
<evidence type="ECO:0000313" key="10">
    <source>
        <dbReference type="Proteomes" id="UP000017836"/>
    </source>
</evidence>
<dbReference type="InterPro" id="IPR045314">
    <property type="entry name" value="bZIP_plant_GBF1"/>
</dbReference>
<dbReference type="Pfam" id="PF07777">
    <property type="entry name" value="MFMR"/>
    <property type="match status" value="1"/>
</dbReference>
<dbReference type="InterPro" id="IPR044827">
    <property type="entry name" value="GBF-like"/>
</dbReference>
<dbReference type="Gene3D" id="1.20.5.170">
    <property type="match status" value="1"/>
</dbReference>
<comment type="similarity">
    <text evidence="2">Belongs to the bZIP family.</text>
</comment>
<feature type="compositionally biased region" description="Gly residues" evidence="7">
    <location>
        <begin position="280"/>
        <end position="291"/>
    </location>
</feature>
<evidence type="ECO:0000256" key="2">
    <source>
        <dbReference type="ARBA" id="ARBA00007163"/>
    </source>
</evidence>
<evidence type="ECO:0000256" key="6">
    <source>
        <dbReference type="ARBA" id="ARBA00023242"/>
    </source>
</evidence>
<dbReference type="InterPro" id="IPR004827">
    <property type="entry name" value="bZIP"/>
</dbReference>
<evidence type="ECO:0000256" key="4">
    <source>
        <dbReference type="ARBA" id="ARBA00023125"/>
    </source>
</evidence>
<evidence type="ECO:0000259" key="8">
    <source>
        <dbReference type="PROSITE" id="PS50217"/>
    </source>
</evidence>
<evidence type="ECO:0000256" key="3">
    <source>
        <dbReference type="ARBA" id="ARBA00023015"/>
    </source>
</evidence>
<dbReference type="EMBL" id="KI392738">
    <property type="protein sequence ID" value="ERN10948.1"/>
    <property type="molecule type" value="Genomic_DNA"/>
</dbReference>
<dbReference type="CDD" id="cd14702">
    <property type="entry name" value="bZIP_plant_GBF1"/>
    <property type="match status" value="1"/>
</dbReference>
<feature type="region of interest" description="Disordered" evidence="7">
    <location>
        <begin position="1"/>
        <end position="27"/>
    </location>
</feature>
<dbReference type="HOGENOM" id="CLU_036349_1_0_1"/>
<protein>
    <recommendedName>
        <fullName evidence="8">BZIP domain-containing protein</fullName>
    </recommendedName>
</protein>
<dbReference type="OMA" id="PASAHMK"/>
<dbReference type="AlphaFoldDB" id="W1PSC6"/>
<accession>W1PSC6</accession>
<dbReference type="Proteomes" id="UP000017836">
    <property type="component" value="Unassembled WGS sequence"/>
</dbReference>
<dbReference type="PROSITE" id="PS50217">
    <property type="entry name" value="BZIP"/>
    <property type="match status" value="1"/>
</dbReference>
<keyword evidence="10" id="KW-1185">Reference proteome</keyword>
<dbReference type="PANTHER" id="PTHR45967">
    <property type="entry name" value="G-BOX-BINDING FACTOR 3-RELATED"/>
    <property type="match status" value="1"/>
</dbReference>
<feature type="compositionally biased region" description="Low complexity" evidence="7">
    <location>
        <begin position="150"/>
        <end position="168"/>
    </location>
</feature>
<feature type="compositionally biased region" description="Polar residues" evidence="7">
    <location>
        <begin position="1"/>
        <end position="26"/>
    </location>
</feature>
<keyword evidence="6" id="KW-0539">Nucleus</keyword>
<feature type="compositionally biased region" description="Basic and acidic residues" evidence="7">
    <location>
        <begin position="298"/>
        <end position="317"/>
    </location>
</feature>
<dbReference type="InterPro" id="IPR046347">
    <property type="entry name" value="bZIP_sf"/>
</dbReference>
<gene>
    <name evidence="9" type="ORF">AMTR_s00158p00056990</name>
</gene>
<dbReference type="SMART" id="SM00338">
    <property type="entry name" value="BRLZ"/>
    <property type="match status" value="1"/>
</dbReference>
<feature type="compositionally biased region" description="Low complexity" evidence="7">
    <location>
        <begin position="178"/>
        <end position="194"/>
    </location>
</feature>
<comment type="subcellular location">
    <subcellularLocation>
        <location evidence="1">Nucleus</location>
    </subcellularLocation>
</comment>
<dbReference type="GO" id="GO:0000976">
    <property type="term" value="F:transcription cis-regulatory region binding"/>
    <property type="evidence" value="ECO:0007669"/>
    <property type="project" value="UniProtKB-ARBA"/>
</dbReference>
<dbReference type="GO" id="GO:0003700">
    <property type="term" value="F:DNA-binding transcription factor activity"/>
    <property type="evidence" value="ECO:0007669"/>
    <property type="project" value="InterPro"/>
</dbReference>
<dbReference type="PANTHER" id="PTHR45967:SF1">
    <property type="entry name" value="G-BOX-BINDING FACTOR 3"/>
    <property type="match status" value="1"/>
</dbReference>
<evidence type="ECO:0000256" key="5">
    <source>
        <dbReference type="ARBA" id="ARBA00023163"/>
    </source>
</evidence>
<name>W1PSC6_AMBTC</name>
<feature type="region of interest" description="Disordered" evidence="7">
    <location>
        <begin position="404"/>
        <end position="442"/>
    </location>
</feature>
<dbReference type="GO" id="GO:0043565">
    <property type="term" value="F:sequence-specific DNA binding"/>
    <property type="evidence" value="ECO:0000318"/>
    <property type="project" value="GO_Central"/>
</dbReference>
<dbReference type="Pfam" id="PF00170">
    <property type="entry name" value="bZIP_1"/>
    <property type="match status" value="1"/>
</dbReference>
<dbReference type="GO" id="GO:0006355">
    <property type="term" value="P:regulation of DNA-templated transcription"/>
    <property type="evidence" value="ECO:0000318"/>
    <property type="project" value="GO_Central"/>
</dbReference>
<feature type="domain" description="BZIP" evidence="8">
    <location>
        <begin position="302"/>
        <end position="365"/>
    </location>
</feature>
<dbReference type="InterPro" id="IPR012900">
    <property type="entry name" value="MFMR"/>
</dbReference>
<feature type="region of interest" description="Disordered" evidence="7">
    <location>
        <begin position="145"/>
        <end position="220"/>
    </location>
</feature>
<feature type="compositionally biased region" description="Polar residues" evidence="7">
    <location>
        <begin position="404"/>
        <end position="414"/>
    </location>
</feature>
<evidence type="ECO:0000256" key="7">
    <source>
        <dbReference type="SAM" id="MobiDB-lite"/>
    </source>
</evidence>
<dbReference type="eggNOG" id="ENOG502QRCN">
    <property type="taxonomic scope" value="Eukaryota"/>
</dbReference>
<sequence>MGNNDTGTTTSKSDKASSPVQEQSGPTYPDWATAFQAYYGPGVSLPPPYFGSTIPSGHTPHPYMWGPQPLMPPYGTPAYAAIYSHGGVYAHPAVPLGSHAHGHGVASTGMAIEAMPAGPMGLETQAKSSSSKDQGGLMKKLKGFQGVTGASGNRNRNGNANGNGNSGSLQGGMVCGTSQSGEDGIEGSSDGSDGNTAQEETRIGRKRIGGNMEGKGKSGKVDIQGYAVHSGGEGTASCSRPLEATAAGKPMANLSSSNMVEGMDFRKAKASAGLASPFPGSGGAIVPGGRDGASSEIWDDRERKRERRKQSNRESARRSRMRKQKESEQLAIRVEELNAENIDLKSQLNHLLENSKKLQQENSMLMEKLKSARLEHAGDVVSDKSAESQVGRPSVGLENLLSRVNNSGTSSRNIGQRENESHETKLHQLLESKARADAVAAG</sequence>
<feature type="compositionally biased region" description="Basic and acidic residues" evidence="7">
    <location>
        <begin position="415"/>
        <end position="436"/>
    </location>
</feature>
<proteinExistence type="inferred from homology"/>
<keyword evidence="5" id="KW-0804">Transcription</keyword>
<dbReference type="GO" id="GO:0005634">
    <property type="term" value="C:nucleus"/>
    <property type="evidence" value="ECO:0000318"/>
    <property type="project" value="GO_Central"/>
</dbReference>
<feature type="region of interest" description="Disordered" evidence="7">
    <location>
        <begin position="274"/>
        <end position="328"/>
    </location>
</feature>
<reference evidence="10" key="1">
    <citation type="journal article" date="2013" name="Science">
        <title>The Amborella genome and the evolution of flowering plants.</title>
        <authorList>
            <consortium name="Amborella Genome Project"/>
        </authorList>
    </citation>
    <scope>NUCLEOTIDE SEQUENCE [LARGE SCALE GENOMIC DNA]</scope>
</reference>
<keyword evidence="3" id="KW-0805">Transcription regulation</keyword>
<evidence type="ECO:0000313" key="9">
    <source>
        <dbReference type="EMBL" id="ERN10948.1"/>
    </source>
</evidence>
<evidence type="ECO:0000256" key="1">
    <source>
        <dbReference type="ARBA" id="ARBA00004123"/>
    </source>
</evidence>
<dbReference type="SUPFAM" id="SSF57959">
    <property type="entry name" value="Leucine zipper domain"/>
    <property type="match status" value="1"/>
</dbReference>
<dbReference type="PROSITE" id="PS00036">
    <property type="entry name" value="BZIP_BASIC"/>
    <property type="match status" value="1"/>
</dbReference>